<reference evidence="1" key="1">
    <citation type="journal article" date="2022" name="Front. Genet.">
        <title>Chromosome-Scale Assembly of the Dendrobium nobile Genome Provides Insights Into the Molecular Mechanism of the Biosynthesis of the Medicinal Active Ingredient of Dendrobium.</title>
        <authorList>
            <person name="Xu Q."/>
            <person name="Niu S.-C."/>
            <person name="Li K.-L."/>
            <person name="Zheng P.-J."/>
            <person name="Zhang X.-J."/>
            <person name="Jia Y."/>
            <person name="Liu Y."/>
            <person name="Niu Y.-X."/>
            <person name="Yu L.-H."/>
            <person name="Chen D.-F."/>
            <person name="Zhang G.-Q."/>
        </authorList>
    </citation>
    <scope>NUCLEOTIDE SEQUENCE</scope>
    <source>
        <tissue evidence="1">Leaf</tissue>
    </source>
</reference>
<evidence type="ECO:0000313" key="2">
    <source>
        <dbReference type="Proteomes" id="UP000829196"/>
    </source>
</evidence>
<dbReference type="EMBL" id="JAGYWB010000005">
    <property type="protein sequence ID" value="KAI0523622.1"/>
    <property type="molecule type" value="Genomic_DNA"/>
</dbReference>
<proteinExistence type="predicted"/>
<dbReference type="AlphaFoldDB" id="A0A8T3BZW3"/>
<dbReference type="Proteomes" id="UP000829196">
    <property type="component" value="Unassembled WGS sequence"/>
</dbReference>
<name>A0A8T3BZW3_DENNO</name>
<organism evidence="1 2">
    <name type="scientific">Dendrobium nobile</name>
    <name type="common">Orchid</name>
    <dbReference type="NCBI Taxonomy" id="94219"/>
    <lineage>
        <taxon>Eukaryota</taxon>
        <taxon>Viridiplantae</taxon>
        <taxon>Streptophyta</taxon>
        <taxon>Embryophyta</taxon>
        <taxon>Tracheophyta</taxon>
        <taxon>Spermatophyta</taxon>
        <taxon>Magnoliopsida</taxon>
        <taxon>Liliopsida</taxon>
        <taxon>Asparagales</taxon>
        <taxon>Orchidaceae</taxon>
        <taxon>Epidendroideae</taxon>
        <taxon>Malaxideae</taxon>
        <taxon>Dendrobiinae</taxon>
        <taxon>Dendrobium</taxon>
    </lineage>
</organism>
<evidence type="ECO:0000313" key="1">
    <source>
        <dbReference type="EMBL" id="KAI0523622.1"/>
    </source>
</evidence>
<keyword evidence="2" id="KW-1185">Reference proteome</keyword>
<sequence length="74" mass="8191">MSLLVETIDHGDRRPALVPADRPHLLLHDDPENGTGNFSGRIVVAKLPGFTSYDLTKGAGNFWRTIYDDELQLG</sequence>
<protein>
    <submittedName>
        <fullName evidence="1">Uncharacterized protein</fullName>
    </submittedName>
</protein>
<accession>A0A8T3BZW3</accession>
<gene>
    <name evidence="1" type="ORF">KFK09_006018</name>
</gene>
<comment type="caution">
    <text evidence="1">The sequence shown here is derived from an EMBL/GenBank/DDBJ whole genome shotgun (WGS) entry which is preliminary data.</text>
</comment>